<dbReference type="GO" id="GO:0005886">
    <property type="term" value="C:plasma membrane"/>
    <property type="evidence" value="ECO:0007669"/>
    <property type="project" value="UniProtKB-SubCell"/>
</dbReference>
<protein>
    <submittedName>
        <fullName evidence="7">Na+/H+ antiporter subunit E</fullName>
    </submittedName>
</protein>
<keyword evidence="5" id="KW-1133">Transmembrane helix</keyword>
<dbReference type="PANTHER" id="PTHR34584">
    <property type="entry name" value="NA(+)/H(+) ANTIPORTER SUBUNIT E1"/>
    <property type="match status" value="1"/>
</dbReference>
<evidence type="ECO:0000256" key="3">
    <source>
        <dbReference type="ARBA" id="ARBA00022475"/>
    </source>
</evidence>
<comment type="subcellular location">
    <subcellularLocation>
        <location evidence="1">Cell membrane</location>
        <topology evidence="1">Multi-pass membrane protein</topology>
    </subcellularLocation>
</comment>
<dbReference type="Pfam" id="PF01899">
    <property type="entry name" value="MNHE"/>
    <property type="match status" value="1"/>
</dbReference>
<dbReference type="GO" id="GO:0008324">
    <property type="term" value="F:monoatomic cation transmembrane transporter activity"/>
    <property type="evidence" value="ECO:0007669"/>
    <property type="project" value="InterPro"/>
</dbReference>
<dbReference type="InterPro" id="IPR002758">
    <property type="entry name" value="Cation_antiport_E"/>
</dbReference>
<name>A0AB36CHN3_9CORY</name>
<organism evidence="7 8">
    <name type="scientific">Corynebacterium stationis</name>
    <dbReference type="NCBI Taxonomy" id="1705"/>
    <lineage>
        <taxon>Bacteria</taxon>
        <taxon>Bacillati</taxon>
        <taxon>Actinomycetota</taxon>
        <taxon>Actinomycetes</taxon>
        <taxon>Mycobacteriales</taxon>
        <taxon>Corynebacteriaceae</taxon>
        <taxon>Corynebacterium</taxon>
    </lineage>
</organism>
<keyword evidence="3" id="KW-1003">Cell membrane</keyword>
<comment type="caution">
    <text evidence="7">The sequence shown here is derived from an EMBL/GenBank/DDBJ whole genome shotgun (WGS) entry which is preliminary data.</text>
</comment>
<dbReference type="PANTHER" id="PTHR34584:SF1">
    <property type="entry name" value="NA(+)_H(+) ANTIPORTER SUBUNIT E1"/>
    <property type="match status" value="1"/>
</dbReference>
<evidence type="ECO:0000313" key="7">
    <source>
        <dbReference type="EMBL" id="NME88220.1"/>
    </source>
</evidence>
<evidence type="ECO:0000256" key="1">
    <source>
        <dbReference type="ARBA" id="ARBA00004651"/>
    </source>
</evidence>
<reference evidence="7 8" key="1">
    <citation type="submission" date="2020-04" db="EMBL/GenBank/DDBJ databases">
        <authorList>
            <person name="Hitch T.C.A."/>
            <person name="Wylensek D."/>
            <person name="Clavel T."/>
        </authorList>
    </citation>
    <scope>NUCLEOTIDE SEQUENCE [LARGE SCALE GENOMIC DNA]</scope>
    <source>
        <strain evidence="7 8">BL-383-APC-3D</strain>
    </source>
</reference>
<accession>A0AB36CHN3</accession>
<evidence type="ECO:0000256" key="4">
    <source>
        <dbReference type="ARBA" id="ARBA00022692"/>
    </source>
</evidence>
<evidence type="ECO:0000256" key="2">
    <source>
        <dbReference type="ARBA" id="ARBA00006228"/>
    </source>
</evidence>
<proteinExistence type="inferred from homology"/>
<evidence type="ECO:0000256" key="6">
    <source>
        <dbReference type="ARBA" id="ARBA00023136"/>
    </source>
</evidence>
<dbReference type="Proteomes" id="UP000544551">
    <property type="component" value="Unassembled WGS sequence"/>
</dbReference>
<gene>
    <name evidence="7" type="ORF">HF853_00695</name>
</gene>
<evidence type="ECO:0000256" key="5">
    <source>
        <dbReference type="ARBA" id="ARBA00022989"/>
    </source>
</evidence>
<comment type="similarity">
    <text evidence="2">Belongs to the CPA3 antiporters (TC 2.A.63) subunit E family.</text>
</comment>
<dbReference type="AlphaFoldDB" id="A0AB36CHN3"/>
<evidence type="ECO:0000313" key="8">
    <source>
        <dbReference type="Proteomes" id="UP000544551"/>
    </source>
</evidence>
<sequence>MMDYLTFPFRFIGFWLWYIKEFTVANYSVLKDILSRGHDSTPGVAKYPCESESEAHYTLIAALITVTPGTLVVGAAANTEEGQRVMYVHGMYNSDPDELRGDLRDMEKRMLRGVMIHPRFFSDRKKEA</sequence>
<keyword evidence="4" id="KW-0812">Transmembrane</keyword>
<dbReference type="EMBL" id="JABAFZ010000001">
    <property type="protein sequence ID" value="NME88220.1"/>
    <property type="molecule type" value="Genomic_DNA"/>
</dbReference>
<keyword evidence="6" id="KW-0472">Membrane</keyword>